<dbReference type="InterPro" id="IPR036291">
    <property type="entry name" value="NAD(P)-bd_dom_sf"/>
</dbReference>
<reference evidence="3 4" key="1">
    <citation type="submission" date="2019-07" db="EMBL/GenBank/DDBJ databases">
        <authorList>
            <person name="Zhou L.-Y."/>
        </authorList>
    </citation>
    <scope>NUCLEOTIDE SEQUENCE [LARGE SCALE GENOMIC DNA]</scope>
    <source>
        <strain evidence="3 4">YIM 101269</strain>
    </source>
</reference>
<dbReference type="OrthoDB" id="4248066at2"/>
<evidence type="ECO:0000256" key="1">
    <source>
        <dbReference type="SAM" id="MobiDB-lite"/>
    </source>
</evidence>
<comment type="caution">
    <text evidence="3">The sequence shown here is derived from an EMBL/GenBank/DDBJ whole genome shotgun (WGS) entry which is preliminary data.</text>
</comment>
<accession>A0A553K0D8</accession>
<dbReference type="Proteomes" id="UP000317638">
    <property type="component" value="Unassembled WGS sequence"/>
</dbReference>
<proteinExistence type="predicted"/>
<keyword evidence="4" id="KW-1185">Reference proteome</keyword>
<feature type="region of interest" description="Disordered" evidence="1">
    <location>
        <begin position="224"/>
        <end position="246"/>
    </location>
</feature>
<name>A0A553K0D8_9ACTN</name>
<dbReference type="PANTHER" id="PTHR15020:SF50">
    <property type="entry name" value="UPF0659 PROTEIN YMR090W"/>
    <property type="match status" value="1"/>
</dbReference>
<dbReference type="PANTHER" id="PTHR15020">
    <property type="entry name" value="FLAVIN REDUCTASE-RELATED"/>
    <property type="match status" value="1"/>
</dbReference>
<evidence type="ECO:0000313" key="4">
    <source>
        <dbReference type="Proteomes" id="UP000317638"/>
    </source>
</evidence>
<dbReference type="Pfam" id="PF13460">
    <property type="entry name" value="NAD_binding_10"/>
    <property type="match status" value="1"/>
</dbReference>
<evidence type="ECO:0000259" key="2">
    <source>
        <dbReference type="Pfam" id="PF13460"/>
    </source>
</evidence>
<protein>
    <submittedName>
        <fullName evidence="3">SDR family oxidoreductase</fullName>
    </submittedName>
</protein>
<dbReference type="RefSeq" id="WP_143938135.1">
    <property type="nucleotide sequence ID" value="NZ_VKKG01000003.1"/>
</dbReference>
<feature type="domain" description="NAD(P)-binding" evidence="2">
    <location>
        <begin position="7"/>
        <end position="188"/>
    </location>
</feature>
<dbReference type="EMBL" id="VKKG01000003">
    <property type="protein sequence ID" value="TRY18159.1"/>
    <property type="molecule type" value="Genomic_DNA"/>
</dbReference>
<sequence length="246" mass="25849">MRIIIIGGHGQVALLAAPLLVGVGHQVTSVIRSEEQVADVEATGATALVADIESLGRDAIGGLVRGHDAVVWSAGAGGGNPQRTYAVDRDAAIRTIDAAQAEGADRFIMVSYAGAGRDDVPQDSSFRPYAEAKADADGHLRRSELVWTILGPGRLTLEEGSNHIEFGNHVTGGDTSRANVAQMILATVGRTDLAGTKIDFRDGNIAIDEAVEMMARELAGDPVSHVREGFPKPFPEPPVPDDLTGR</sequence>
<evidence type="ECO:0000313" key="3">
    <source>
        <dbReference type="EMBL" id="TRY18159.1"/>
    </source>
</evidence>
<dbReference type="AlphaFoldDB" id="A0A553K0D8"/>
<gene>
    <name evidence="3" type="ORF">FOJ82_08885</name>
</gene>
<dbReference type="InterPro" id="IPR016040">
    <property type="entry name" value="NAD(P)-bd_dom"/>
</dbReference>
<dbReference type="SUPFAM" id="SSF51735">
    <property type="entry name" value="NAD(P)-binding Rossmann-fold domains"/>
    <property type="match status" value="1"/>
</dbReference>
<organism evidence="3 4">
    <name type="scientific">Tessaracoccus rhinocerotis</name>
    <dbReference type="NCBI Taxonomy" id="1689449"/>
    <lineage>
        <taxon>Bacteria</taxon>
        <taxon>Bacillati</taxon>
        <taxon>Actinomycetota</taxon>
        <taxon>Actinomycetes</taxon>
        <taxon>Propionibacteriales</taxon>
        <taxon>Propionibacteriaceae</taxon>
        <taxon>Tessaracoccus</taxon>
    </lineage>
</organism>
<dbReference type="Gene3D" id="3.40.50.720">
    <property type="entry name" value="NAD(P)-binding Rossmann-like Domain"/>
    <property type="match status" value="1"/>
</dbReference>